<keyword evidence="4" id="KW-1185">Reference proteome</keyword>
<feature type="repeat" description="TPR" evidence="1">
    <location>
        <begin position="50"/>
        <end position="83"/>
    </location>
</feature>
<evidence type="ECO:0000313" key="4">
    <source>
        <dbReference type="Proteomes" id="UP001525890"/>
    </source>
</evidence>
<sequence>MNRIQVISPTQSGQKAASLYQEAQRHLQQGNSHQAISIFQESIKLQPDFALSYQGLGQIWRSQGKLSPSLRCYLKALELQPALISADFFLDLGSEFAEYNQIDEAIICYNQALKIDQNHTKSYLNLGVMWRKKGELSKAISLYQKALVLQPNLHSAYFNLGNVFLEQNRLDEAIVAYLETLLIQPDFEVAYQNLGQALMRKNRIEEGLACGIHLITDSLLTEFIPSVCDGTISSKFTTYRYSKFIEINLKSSIKLLPPKTYDSSLHSSFNWQVYRNPETFVTWIPSGRAWGDSYSTAVINSEGRFLDELCQGSVSTLAISEKLPPATPIAGTTAFLSVRGGNTYYHWMADLLPRLKLLQLSGIKIDEIDFFVVNSCHLTFQRQTLNLLGIPTHKIIQNSQNPHIKAPNLIVPSLPGDVGLMSPWTCQFLREAFLDKAATQGLQTPARIYISRRHASYRRILNEEETIARLSPYGFVPIVLESLSFLEQVALFANAKAIIAPHGAGLTNTVFCNSKTQLIEIFSPDMVSVNYWVVSNIIGLDYAYLIGESLDEYKTPTSIPRRYYNHPLYEDIVVNLDSLVHLMHFSGMI</sequence>
<dbReference type="EMBL" id="JAMXFF010000026">
    <property type="protein sequence ID" value="MCT7967998.1"/>
    <property type="molecule type" value="Genomic_DNA"/>
</dbReference>
<feature type="repeat" description="TPR" evidence="1">
    <location>
        <begin position="16"/>
        <end position="49"/>
    </location>
</feature>
<feature type="domain" description="Glycosyltransferase 61 catalytic" evidence="2">
    <location>
        <begin position="344"/>
        <end position="519"/>
    </location>
</feature>
<protein>
    <submittedName>
        <fullName evidence="3">Glycosyltransferase 61 family protein</fullName>
    </submittedName>
</protein>
<dbReference type="Gene3D" id="1.25.40.10">
    <property type="entry name" value="Tetratricopeptide repeat domain"/>
    <property type="match status" value="3"/>
</dbReference>
<dbReference type="SUPFAM" id="SSF48452">
    <property type="entry name" value="TPR-like"/>
    <property type="match status" value="1"/>
</dbReference>
<dbReference type="InterPro" id="IPR037919">
    <property type="entry name" value="OGT"/>
</dbReference>
<evidence type="ECO:0000256" key="1">
    <source>
        <dbReference type="PROSITE-ProRule" id="PRU00339"/>
    </source>
</evidence>
<feature type="repeat" description="TPR" evidence="1">
    <location>
        <begin position="120"/>
        <end position="153"/>
    </location>
</feature>
<reference evidence="3 4" key="1">
    <citation type="journal article" date="2022" name="Front. Microbiol.">
        <title>High genomic differentiation and limited gene flow indicate recent cryptic speciation within the genus Laspinema (cyanobacteria).</title>
        <authorList>
            <person name="Stanojkovic A."/>
            <person name="Skoupy S."/>
            <person name="Skaloud P."/>
            <person name="Dvorak P."/>
        </authorList>
    </citation>
    <scope>NUCLEOTIDE SEQUENCE [LARGE SCALE GENOMIC DNA]</scope>
    <source>
        <strain evidence="3 4">D2a</strain>
    </source>
</reference>
<dbReference type="InterPro" id="IPR049625">
    <property type="entry name" value="Glyco_transf_61_cat"/>
</dbReference>
<keyword evidence="1" id="KW-0802">TPR repeat</keyword>
<feature type="repeat" description="TPR" evidence="1">
    <location>
        <begin position="86"/>
        <end position="119"/>
    </location>
</feature>
<name>A0ABT2MTI9_9CYAN</name>
<dbReference type="PROSITE" id="PS50293">
    <property type="entry name" value="TPR_REGION"/>
    <property type="match status" value="1"/>
</dbReference>
<dbReference type="Pfam" id="PF13414">
    <property type="entry name" value="TPR_11"/>
    <property type="match status" value="2"/>
</dbReference>
<evidence type="ECO:0000259" key="2">
    <source>
        <dbReference type="Pfam" id="PF04577"/>
    </source>
</evidence>
<evidence type="ECO:0000313" key="3">
    <source>
        <dbReference type="EMBL" id="MCT7967998.1"/>
    </source>
</evidence>
<accession>A0ABT2MTI9</accession>
<proteinExistence type="predicted"/>
<dbReference type="PROSITE" id="PS50005">
    <property type="entry name" value="TPR"/>
    <property type="match status" value="5"/>
</dbReference>
<dbReference type="RefSeq" id="WP_368007547.1">
    <property type="nucleotide sequence ID" value="NZ_JAMXFF010000026.1"/>
</dbReference>
<dbReference type="Pfam" id="PF04577">
    <property type="entry name" value="Glyco_transf_61"/>
    <property type="match status" value="1"/>
</dbReference>
<dbReference type="Pfam" id="PF13432">
    <property type="entry name" value="TPR_16"/>
    <property type="match status" value="1"/>
</dbReference>
<organism evidence="3 4">
    <name type="scientific">Laspinema palackyanum D2a</name>
    <dbReference type="NCBI Taxonomy" id="2953684"/>
    <lineage>
        <taxon>Bacteria</taxon>
        <taxon>Bacillati</taxon>
        <taxon>Cyanobacteriota</taxon>
        <taxon>Cyanophyceae</taxon>
        <taxon>Oscillatoriophycideae</taxon>
        <taxon>Oscillatoriales</taxon>
        <taxon>Laspinemataceae</taxon>
        <taxon>Laspinema</taxon>
        <taxon>Laspinema palackyanum</taxon>
    </lineage>
</organism>
<dbReference type="SMART" id="SM00028">
    <property type="entry name" value="TPR"/>
    <property type="match status" value="5"/>
</dbReference>
<dbReference type="PANTHER" id="PTHR44366:SF1">
    <property type="entry name" value="UDP-N-ACETYLGLUCOSAMINE--PEPTIDE N-ACETYLGLUCOSAMINYLTRANSFERASE 110 KDA SUBUNIT"/>
    <property type="match status" value="1"/>
</dbReference>
<dbReference type="InterPro" id="IPR019734">
    <property type="entry name" value="TPR_rpt"/>
</dbReference>
<dbReference type="PANTHER" id="PTHR44366">
    <property type="entry name" value="UDP-N-ACETYLGLUCOSAMINE--PEPTIDE N-ACETYLGLUCOSAMINYLTRANSFERASE 110 KDA SUBUNIT"/>
    <property type="match status" value="1"/>
</dbReference>
<dbReference type="InterPro" id="IPR011990">
    <property type="entry name" value="TPR-like_helical_dom_sf"/>
</dbReference>
<feature type="repeat" description="TPR" evidence="1">
    <location>
        <begin position="154"/>
        <end position="187"/>
    </location>
</feature>
<dbReference type="Proteomes" id="UP001525890">
    <property type="component" value="Unassembled WGS sequence"/>
</dbReference>
<gene>
    <name evidence="3" type="ORF">NG799_16930</name>
</gene>
<comment type="caution">
    <text evidence="3">The sequence shown here is derived from an EMBL/GenBank/DDBJ whole genome shotgun (WGS) entry which is preliminary data.</text>
</comment>